<keyword evidence="4" id="KW-1185">Reference proteome</keyword>
<dbReference type="Pfam" id="PF13420">
    <property type="entry name" value="Acetyltransf_4"/>
    <property type="match status" value="1"/>
</dbReference>
<sequence length="183" mass="21069">MRDDVITIRKATAEDASEILAIYAPYVAETTISFEQQVLEVAEFATRITKTLPDYPYYVAQDNKQNILGYAYAGAYNSRVCYNLTAEISIYVKKDVAHRGVGTTLYEVLEEQLKRQHVVNLLSIIAVGNQQSEQFHIKQGFEQVGYFPHVGYKFDRWLDVIWMQKTLQTNLCYPGDFIPFSEF</sequence>
<evidence type="ECO:0000256" key="2">
    <source>
        <dbReference type="ARBA" id="ARBA00023315"/>
    </source>
</evidence>
<dbReference type="InterPro" id="IPR000182">
    <property type="entry name" value="GNAT_dom"/>
</dbReference>
<dbReference type="GeneID" id="64054660"/>
<dbReference type="SUPFAM" id="SSF55729">
    <property type="entry name" value="Acyl-CoA N-acyltransferases (Nat)"/>
    <property type="match status" value="1"/>
</dbReference>
<evidence type="ECO:0000313" key="4">
    <source>
        <dbReference type="Proteomes" id="UP000236214"/>
    </source>
</evidence>
<keyword evidence="2" id="KW-0012">Acyltransferase</keyword>
<accession>A0A2H6D1Z4</accession>
<dbReference type="GO" id="GO:0016747">
    <property type="term" value="F:acyltransferase activity, transferring groups other than amino-acyl groups"/>
    <property type="evidence" value="ECO:0007669"/>
    <property type="project" value="InterPro"/>
</dbReference>
<evidence type="ECO:0000313" key="3">
    <source>
        <dbReference type="EMBL" id="GBD67858.1"/>
    </source>
</evidence>
<dbReference type="Gene3D" id="3.40.630.30">
    <property type="match status" value="1"/>
</dbReference>
<dbReference type="InterPro" id="IPR016181">
    <property type="entry name" value="Acyl_CoA_acyltransferase"/>
</dbReference>
<keyword evidence="1 3" id="KW-0808">Transferase</keyword>
<protein>
    <submittedName>
        <fullName evidence="3">Putative acetyltransferase</fullName>
    </submittedName>
</protein>
<dbReference type="RefSeq" id="WP_014124120.1">
    <property type="nucleotide sequence ID" value="NZ_BDDZ01000016.1"/>
</dbReference>
<dbReference type="PANTHER" id="PTHR43072">
    <property type="entry name" value="N-ACETYLTRANSFERASE"/>
    <property type="match status" value="1"/>
</dbReference>
<gene>
    <name evidence="3" type="ORF">TEHN7118_0664</name>
</gene>
<organism evidence="3 4">
    <name type="scientific">Tetragenococcus halophilus subsp. halophilus</name>
    <dbReference type="NCBI Taxonomy" id="1513897"/>
    <lineage>
        <taxon>Bacteria</taxon>
        <taxon>Bacillati</taxon>
        <taxon>Bacillota</taxon>
        <taxon>Bacilli</taxon>
        <taxon>Lactobacillales</taxon>
        <taxon>Enterococcaceae</taxon>
        <taxon>Tetragenococcus</taxon>
    </lineage>
</organism>
<dbReference type="CDD" id="cd04301">
    <property type="entry name" value="NAT_SF"/>
    <property type="match status" value="1"/>
</dbReference>
<proteinExistence type="predicted"/>
<dbReference type="Proteomes" id="UP000236214">
    <property type="component" value="Unassembled WGS sequence"/>
</dbReference>
<name>A0A2H6D1Z4_TETHA</name>
<comment type="caution">
    <text evidence="3">The sequence shown here is derived from an EMBL/GenBank/DDBJ whole genome shotgun (WGS) entry which is preliminary data.</text>
</comment>
<dbReference type="PROSITE" id="PS51186">
    <property type="entry name" value="GNAT"/>
    <property type="match status" value="1"/>
</dbReference>
<reference evidence="3 4" key="1">
    <citation type="submission" date="2016-05" db="EMBL/GenBank/DDBJ databases">
        <title>Whole genome sequencing of Tetragenococcus halophilus subsp. halophilus NISL 7118.</title>
        <authorList>
            <person name="Shiwa Y."/>
            <person name="Nishimura I."/>
            <person name="Yoshikawa H."/>
            <person name="Koyama Y."/>
            <person name="Oguma T."/>
        </authorList>
    </citation>
    <scope>NUCLEOTIDE SEQUENCE [LARGE SCALE GENOMIC DNA]</scope>
    <source>
        <strain evidence="3 4">NISL 7118</strain>
    </source>
</reference>
<evidence type="ECO:0000256" key="1">
    <source>
        <dbReference type="ARBA" id="ARBA00022679"/>
    </source>
</evidence>
<dbReference type="AlphaFoldDB" id="A0A2H6D1Z4"/>
<dbReference type="EMBL" id="BDEC01000027">
    <property type="protein sequence ID" value="GBD67858.1"/>
    <property type="molecule type" value="Genomic_DNA"/>
</dbReference>
<dbReference type="PANTHER" id="PTHR43072:SF23">
    <property type="entry name" value="UPF0039 PROTEIN C11D3.02C"/>
    <property type="match status" value="1"/>
</dbReference>